<evidence type="ECO:0000313" key="2">
    <source>
        <dbReference type="EMBL" id="EKC31372.1"/>
    </source>
</evidence>
<evidence type="ECO:0000259" key="1">
    <source>
        <dbReference type="Pfam" id="PF24784"/>
    </source>
</evidence>
<organism evidence="2">
    <name type="scientific">Magallana gigas</name>
    <name type="common">Pacific oyster</name>
    <name type="synonym">Crassostrea gigas</name>
    <dbReference type="NCBI Taxonomy" id="29159"/>
    <lineage>
        <taxon>Eukaryota</taxon>
        <taxon>Metazoa</taxon>
        <taxon>Spiralia</taxon>
        <taxon>Lophotrochozoa</taxon>
        <taxon>Mollusca</taxon>
        <taxon>Bivalvia</taxon>
        <taxon>Autobranchia</taxon>
        <taxon>Pteriomorphia</taxon>
        <taxon>Ostreida</taxon>
        <taxon>Ostreoidea</taxon>
        <taxon>Ostreidae</taxon>
        <taxon>Magallana</taxon>
    </lineage>
</organism>
<accession>K1Q491</accession>
<dbReference type="PANTHER" id="PTHR34737">
    <property type="entry name" value="EF-HAND DOMAIN-CONTAINING PROTEIN"/>
    <property type="match status" value="1"/>
</dbReference>
<dbReference type="InterPro" id="IPR055313">
    <property type="entry name" value="Temptin-like"/>
</dbReference>
<proteinExistence type="predicted"/>
<dbReference type="PANTHER" id="PTHR34737:SF2">
    <property type="entry name" value="EF-HAND DOMAIN-CONTAINING PROTEIN"/>
    <property type="match status" value="1"/>
</dbReference>
<dbReference type="InterPro" id="IPR057626">
    <property type="entry name" value="S-S_Temptin"/>
</dbReference>
<dbReference type="AlphaFoldDB" id="K1Q491"/>
<dbReference type="Pfam" id="PF24784">
    <property type="entry name" value="Temptin_C"/>
    <property type="match status" value="1"/>
</dbReference>
<feature type="domain" description="Temptin Cys/Cys disulfide" evidence="1">
    <location>
        <begin position="26"/>
        <end position="99"/>
    </location>
</feature>
<name>K1Q491_MAGGI</name>
<gene>
    <name evidence="2" type="ORF">CGI_10019232</name>
</gene>
<dbReference type="HOGENOM" id="CLU_1564418_0_0_1"/>
<dbReference type="EMBL" id="JH815890">
    <property type="protein sequence ID" value="EKC31372.1"/>
    <property type="molecule type" value="Genomic_DNA"/>
</dbReference>
<dbReference type="InParanoid" id="K1Q491"/>
<reference evidence="2" key="1">
    <citation type="journal article" date="2012" name="Nature">
        <title>The oyster genome reveals stress adaptation and complexity of shell formation.</title>
        <authorList>
            <person name="Zhang G."/>
            <person name="Fang X."/>
            <person name="Guo X."/>
            <person name="Li L."/>
            <person name="Luo R."/>
            <person name="Xu F."/>
            <person name="Yang P."/>
            <person name="Zhang L."/>
            <person name="Wang X."/>
            <person name="Qi H."/>
            <person name="Xiong Z."/>
            <person name="Que H."/>
            <person name="Xie Y."/>
            <person name="Holland P.W."/>
            <person name="Paps J."/>
            <person name="Zhu Y."/>
            <person name="Wu F."/>
            <person name="Chen Y."/>
            <person name="Wang J."/>
            <person name="Peng C."/>
            <person name="Meng J."/>
            <person name="Yang L."/>
            <person name="Liu J."/>
            <person name="Wen B."/>
            <person name="Zhang N."/>
            <person name="Huang Z."/>
            <person name="Zhu Q."/>
            <person name="Feng Y."/>
            <person name="Mount A."/>
            <person name="Hedgecock D."/>
            <person name="Xu Z."/>
            <person name="Liu Y."/>
            <person name="Domazet-Loso T."/>
            <person name="Du Y."/>
            <person name="Sun X."/>
            <person name="Zhang S."/>
            <person name="Liu B."/>
            <person name="Cheng P."/>
            <person name="Jiang X."/>
            <person name="Li J."/>
            <person name="Fan D."/>
            <person name="Wang W."/>
            <person name="Fu W."/>
            <person name="Wang T."/>
            <person name="Wang B."/>
            <person name="Zhang J."/>
            <person name="Peng Z."/>
            <person name="Li Y."/>
            <person name="Li N."/>
            <person name="Wang J."/>
            <person name="Chen M."/>
            <person name="He Y."/>
            <person name="Tan F."/>
            <person name="Song X."/>
            <person name="Zheng Q."/>
            <person name="Huang R."/>
            <person name="Yang H."/>
            <person name="Du X."/>
            <person name="Chen L."/>
            <person name="Yang M."/>
            <person name="Gaffney P.M."/>
            <person name="Wang S."/>
            <person name="Luo L."/>
            <person name="She Z."/>
            <person name="Ming Y."/>
            <person name="Huang W."/>
            <person name="Zhang S."/>
            <person name="Huang B."/>
            <person name="Zhang Y."/>
            <person name="Qu T."/>
            <person name="Ni P."/>
            <person name="Miao G."/>
            <person name="Wang J."/>
            <person name="Wang Q."/>
            <person name="Steinberg C.E."/>
            <person name="Wang H."/>
            <person name="Li N."/>
            <person name="Qian L."/>
            <person name="Zhang G."/>
            <person name="Li Y."/>
            <person name="Yang H."/>
            <person name="Liu X."/>
            <person name="Wang J."/>
            <person name="Yin Y."/>
            <person name="Wang J."/>
        </authorList>
    </citation>
    <scope>NUCLEOTIDE SEQUENCE [LARGE SCALE GENOMIC DNA]</scope>
    <source>
        <strain evidence="2">05x7-T-G4-1.051#20</strain>
    </source>
</reference>
<sequence length="171" mass="19331">MLNGNLPQDTRYQLRTVKNNWVAHFLPSYKNLILNGNNVPDPCCPRRTWGRVGHSAPNSRDLNNFGRDFQRNGHKFTEELCLADSDRDGVPNGVELGLNTTRHNIQTLCQFVASYTFNAKLINFLERKSLLGRPIGHPAQDYKVFIFSRALLKAESWAAFKIVASSLAARS</sequence>
<protein>
    <submittedName>
        <fullName evidence="2">Temptin</fullName>
    </submittedName>
</protein>